<name>A0A699I7Q9_TANCI</name>
<dbReference type="PANTHER" id="PTHR12549:SF11">
    <property type="entry name" value="LYSINE-SPECIFIC DEMETHYLASE JMJ25"/>
    <property type="match status" value="1"/>
</dbReference>
<keyword evidence="4" id="KW-0539">Nucleus</keyword>
<dbReference type="GO" id="GO:0003712">
    <property type="term" value="F:transcription coregulator activity"/>
    <property type="evidence" value="ECO:0007669"/>
    <property type="project" value="TreeGrafter"/>
</dbReference>
<comment type="similarity">
    <text evidence="2">Belongs to the JARID1 histone demethylase family.</text>
</comment>
<accession>A0A699I7Q9</accession>
<dbReference type="PANTHER" id="PTHR12549">
    <property type="entry name" value="JMJC DOMAIN-CONTAINING HISTONE DEMETHYLATION PROTEIN"/>
    <property type="match status" value="1"/>
</dbReference>
<evidence type="ECO:0000256" key="4">
    <source>
        <dbReference type="ARBA" id="ARBA00023242"/>
    </source>
</evidence>
<feature type="region of interest" description="Disordered" evidence="5">
    <location>
        <begin position="44"/>
        <end position="140"/>
    </location>
</feature>
<feature type="compositionally biased region" description="Basic and acidic residues" evidence="5">
    <location>
        <begin position="64"/>
        <end position="75"/>
    </location>
</feature>
<evidence type="ECO:0000256" key="1">
    <source>
        <dbReference type="ARBA" id="ARBA00004123"/>
    </source>
</evidence>
<protein>
    <submittedName>
        <fullName evidence="6">Uncharacterized protein</fullName>
    </submittedName>
</protein>
<sequence length="261" mass="30302">MEIQNIDAENQKEEKRIVKDEEDNMIAANKKKIRRYVVVKDEEDGFETRRWSSISKARPNYTDDPFKHIVFDRKINPNKKPKKNPSSSSSSAKKDTPKTSTDDGLSCPKKDTPLTNNVKQPSTSKVVRDGASTKPRYAAKHQVPDENCQRNDKGDVVRCTKCKTKRYCYPCMDTWYPKMTHEMFAECCPVCQDNYNRKGCLRDVLPKVKEKDNFEPSADQKIQYSIYILHVLLLFLKRLNEEHIKEKQIEGKIQGTFFIGL</sequence>
<evidence type="ECO:0000256" key="3">
    <source>
        <dbReference type="ARBA" id="ARBA00022723"/>
    </source>
</evidence>
<dbReference type="InterPro" id="IPR045109">
    <property type="entry name" value="LSDs-like"/>
</dbReference>
<dbReference type="EMBL" id="BKCJ010255258">
    <property type="protein sequence ID" value="GEZ23370.1"/>
    <property type="molecule type" value="Genomic_DNA"/>
</dbReference>
<proteinExistence type="inferred from homology"/>
<dbReference type="GO" id="GO:0032454">
    <property type="term" value="F:histone H3K9 demethylase activity"/>
    <property type="evidence" value="ECO:0007669"/>
    <property type="project" value="InterPro"/>
</dbReference>
<dbReference type="GO" id="GO:0031490">
    <property type="term" value="F:chromatin DNA binding"/>
    <property type="evidence" value="ECO:0007669"/>
    <property type="project" value="TreeGrafter"/>
</dbReference>
<keyword evidence="3" id="KW-0479">Metal-binding</keyword>
<organism evidence="6">
    <name type="scientific">Tanacetum cinerariifolium</name>
    <name type="common">Dalmatian daisy</name>
    <name type="synonym">Chrysanthemum cinerariifolium</name>
    <dbReference type="NCBI Taxonomy" id="118510"/>
    <lineage>
        <taxon>Eukaryota</taxon>
        <taxon>Viridiplantae</taxon>
        <taxon>Streptophyta</taxon>
        <taxon>Embryophyta</taxon>
        <taxon>Tracheophyta</taxon>
        <taxon>Spermatophyta</taxon>
        <taxon>Magnoliopsida</taxon>
        <taxon>eudicotyledons</taxon>
        <taxon>Gunneridae</taxon>
        <taxon>Pentapetalae</taxon>
        <taxon>asterids</taxon>
        <taxon>campanulids</taxon>
        <taxon>Asterales</taxon>
        <taxon>Asteraceae</taxon>
        <taxon>Asteroideae</taxon>
        <taxon>Anthemideae</taxon>
        <taxon>Anthemidinae</taxon>
        <taxon>Tanacetum</taxon>
    </lineage>
</organism>
<evidence type="ECO:0000256" key="5">
    <source>
        <dbReference type="SAM" id="MobiDB-lite"/>
    </source>
</evidence>
<evidence type="ECO:0000256" key="2">
    <source>
        <dbReference type="ARBA" id="ARBA00006801"/>
    </source>
</evidence>
<gene>
    <name evidence="6" type="ORF">Tci_495343</name>
</gene>
<dbReference type="GO" id="GO:0000785">
    <property type="term" value="C:chromatin"/>
    <property type="evidence" value="ECO:0007669"/>
    <property type="project" value="TreeGrafter"/>
</dbReference>
<feature type="compositionally biased region" description="Polar residues" evidence="5">
    <location>
        <begin position="113"/>
        <end position="125"/>
    </location>
</feature>
<dbReference type="GO" id="GO:0046872">
    <property type="term" value="F:metal ion binding"/>
    <property type="evidence" value="ECO:0007669"/>
    <property type="project" value="UniProtKB-KW"/>
</dbReference>
<comment type="subcellular location">
    <subcellularLocation>
        <location evidence="1">Nucleus</location>
    </subcellularLocation>
</comment>
<reference evidence="6" key="1">
    <citation type="journal article" date="2019" name="Sci. Rep.">
        <title>Draft genome of Tanacetum cinerariifolium, the natural source of mosquito coil.</title>
        <authorList>
            <person name="Yamashiro T."/>
            <person name="Shiraishi A."/>
            <person name="Satake H."/>
            <person name="Nakayama K."/>
        </authorList>
    </citation>
    <scope>NUCLEOTIDE SEQUENCE</scope>
</reference>
<dbReference type="AlphaFoldDB" id="A0A699I7Q9"/>
<dbReference type="GO" id="GO:0000118">
    <property type="term" value="C:histone deacetylase complex"/>
    <property type="evidence" value="ECO:0007669"/>
    <property type="project" value="TreeGrafter"/>
</dbReference>
<dbReference type="GO" id="GO:0006357">
    <property type="term" value="P:regulation of transcription by RNA polymerase II"/>
    <property type="evidence" value="ECO:0007669"/>
    <property type="project" value="TreeGrafter"/>
</dbReference>
<feature type="compositionally biased region" description="Basic and acidic residues" evidence="5">
    <location>
        <begin position="92"/>
        <end position="101"/>
    </location>
</feature>
<evidence type="ECO:0000313" key="6">
    <source>
        <dbReference type="EMBL" id="GEZ23370.1"/>
    </source>
</evidence>
<comment type="caution">
    <text evidence="6">The sequence shown here is derived from an EMBL/GenBank/DDBJ whole genome shotgun (WGS) entry which is preliminary data.</text>
</comment>